<keyword evidence="2" id="KW-1185">Reference proteome</keyword>
<dbReference type="EMBL" id="CP003539">
    <property type="protein sequence ID" value="AFX99281.1"/>
    <property type="molecule type" value="Genomic_DNA"/>
</dbReference>
<proteinExistence type="predicted"/>
<dbReference type="KEGG" id="thal:A1OE_1103"/>
<sequence>MCLIDDLLIIIILTSESNYYVKKNLITIRLENKQRIKI</sequence>
<dbReference type="AlphaFoldDB" id="K7ZD81"/>
<name>K7ZD81_9PROT</name>
<gene>
    <name evidence="1" type="ORF">A1OE_1103</name>
</gene>
<organism evidence="1 2">
    <name type="scientific">Candidatus Endolissoclinum faulkneri L2</name>
    <dbReference type="NCBI Taxonomy" id="1193729"/>
    <lineage>
        <taxon>Bacteria</taxon>
        <taxon>Pseudomonadati</taxon>
        <taxon>Pseudomonadota</taxon>
        <taxon>Alphaproteobacteria</taxon>
        <taxon>Rhodospirillales</taxon>
        <taxon>Rhodospirillaceae</taxon>
        <taxon>Candidatus Endolissoclinum</taxon>
    </lineage>
</organism>
<dbReference type="HOGENOM" id="CLU_3326018_0_0_5"/>
<evidence type="ECO:0000313" key="1">
    <source>
        <dbReference type="EMBL" id="AFX99281.1"/>
    </source>
</evidence>
<accession>K7ZD81</accession>
<dbReference type="Proteomes" id="UP000010077">
    <property type="component" value="Chromosome"/>
</dbReference>
<evidence type="ECO:0000313" key="2">
    <source>
        <dbReference type="Proteomes" id="UP000010077"/>
    </source>
</evidence>
<reference evidence="1 2" key="1">
    <citation type="journal article" date="2012" name="Proc. Natl. Acad. Sci. U.S.A.">
        <title>Genome streamlining and chemical defense in a coral reef symbiosis.</title>
        <authorList>
            <person name="Kwan J.C."/>
            <person name="Donia M.S."/>
            <person name="Han A.W."/>
            <person name="Hirose E."/>
            <person name="Haygood M.G."/>
            <person name="Schmidt E.W."/>
        </authorList>
    </citation>
    <scope>NUCLEOTIDE SEQUENCE [LARGE SCALE GENOMIC DNA]</scope>
    <source>
        <strain evidence="1 2">L2</strain>
    </source>
</reference>
<protein>
    <submittedName>
        <fullName evidence="1">Uncharacterized protein</fullName>
    </submittedName>
</protein>